<sequence>MKKIFLLLITANLFFAHSAKEGDLEGAWILVEQAWNDEQVAIEAPIPLKVFTQGRFFVSWNGAEDESGFNEGKYELANGEVKETILNSSVSSDIGNQVSYKPNFMGDKKSFYQEITLTSPEGENFTLFERWENVSCAEEKCARLRKFSD</sequence>
<dbReference type="Gene3D" id="2.40.128.490">
    <property type="entry name" value="Uncharacterised protein PF14869, DUF4488"/>
    <property type="match status" value="1"/>
</dbReference>
<dbReference type="Proteomes" id="UP000252147">
    <property type="component" value="Unassembled WGS sequence"/>
</dbReference>
<proteinExistence type="predicted"/>
<dbReference type="EMBL" id="QOPD01000010">
    <property type="protein sequence ID" value="RCL37406.1"/>
    <property type="molecule type" value="Genomic_DNA"/>
</dbReference>
<dbReference type="AlphaFoldDB" id="A0A368BL45"/>
<gene>
    <name evidence="1" type="ORF">DBW97_04880</name>
</gene>
<evidence type="ECO:0000313" key="2">
    <source>
        <dbReference type="Proteomes" id="UP000252147"/>
    </source>
</evidence>
<reference evidence="1 2" key="1">
    <citation type="journal article" date="2018" name="Microbiome">
        <title>Fine metagenomic profile of the Mediterranean stratified and mixed water columns revealed by assembly and recruitment.</title>
        <authorList>
            <person name="Haro-Moreno J.M."/>
            <person name="Lopez-Perez M."/>
            <person name="De La Torre J.R."/>
            <person name="Picazo A."/>
            <person name="Camacho A."/>
            <person name="Rodriguez-Valera F."/>
        </authorList>
    </citation>
    <scope>NUCLEOTIDE SEQUENCE [LARGE SCALE GENOMIC DNA]</scope>
    <source>
        <strain evidence="1">MED-G83</strain>
    </source>
</reference>
<protein>
    <recommendedName>
        <fullName evidence="3">Lipocalin-like domain-containing protein</fullName>
    </recommendedName>
</protein>
<evidence type="ECO:0008006" key="3">
    <source>
        <dbReference type="Google" id="ProtNLM"/>
    </source>
</evidence>
<organism evidence="1 2">
    <name type="scientific">SAR86 cluster bacterium</name>
    <dbReference type="NCBI Taxonomy" id="2030880"/>
    <lineage>
        <taxon>Bacteria</taxon>
        <taxon>Pseudomonadati</taxon>
        <taxon>Pseudomonadota</taxon>
        <taxon>Gammaproteobacteria</taxon>
        <taxon>SAR86 cluster</taxon>
    </lineage>
</organism>
<comment type="caution">
    <text evidence="1">The sequence shown here is derived from an EMBL/GenBank/DDBJ whole genome shotgun (WGS) entry which is preliminary data.</text>
</comment>
<name>A0A368BL45_9GAMM</name>
<evidence type="ECO:0000313" key="1">
    <source>
        <dbReference type="EMBL" id="RCL37406.1"/>
    </source>
</evidence>
<accession>A0A368BL45</accession>